<organism evidence="2 3">
    <name type="scientific">Streptomyces minutiscleroticus</name>
    <dbReference type="NCBI Taxonomy" id="68238"/>
    <lineage>
        <taxon>Bacteria</taxon>
        <taxon>Bacillati</taxon>
        <taxon>Actinomycetota</taxon>
        <taxon>Actinomycetes</taxon>
        <taxon>Kitasatosporales</taxon>
        <taxon>Streptomycetaceae</taxon>
        <taxon>Streptomyces</taxon>
    </lineage>
</organism>
<dbReference type="AlphaFoldDB" id="A0A918NDX6"/>
<accession>A0A918NDX6</accession>
<sequence>MEEAAPGRSLPLGDPVAGRPADEVMAGTSTARTHRCRGRPDVPPAAAEAPRTLTVTGSQQRFAPVRGTGEPRCPGPLLPRLAARNTALCVPGTVPDHRADTPISARNDHF</sequence>
<dbReference type="Proteomes" id="UP000619244">
    <property type="component" value="Unassembled WGS sequence"/>
</dbReference>
<dbReference type="EMBL" id="BMVU01000003">
    <property type="protein sequence ID" value="GGX60153.1"/>
    <property type="molecule type" value="Genomic_DNA"/>
</dbReference>
<feature type="region of interest" description="Disordered" evidence="1">
    <location>
        <begin position="1"/>
        <end position="54"/>
    </location>
</feature>
<feature type="compositionally biased region" description="Basic and acidic residues" evidence="1">
    <location>
        <begin position="95"/>
        <end position="110"/>
    </location>
</feature>
<evidence type="ECO:0000256" key="1">
    <source>
        <dbReference type="SAM" id="MobiDB-lite"/>
    </source>
</evidence>
<protein>
    <submittedName>
        <fullName evidence="2">Uncharacterized protein</fullName>
    </submittedName>
</protein>
<keyword evidence="3" id="KW-1185">Reference proteome</keyword>
<evidence type="ECO:0000313" key="2">
    <source>
        <dbReference type="EMBL" id="GGX60153.1"/>
    </source>
</evidence>
<comment type="caution">
    <text evidence="2">The sequence shown here is derived from an EMBL/GenBank/DDBJ whole genome shotgun (WGS) entry which is preliminary data.</text>
</comment>
<evidence type="ECO:0000313" key="3">
    <source>
        <dbReference type="Proteomes" id="UP000619244"/>
    </source>
</evidence>
<proteinExistence type="predicted"/>
<feature type="region of interest" description="Disordered" evidence="1">
    <location>
        <begin position="91"/>
        <end position="110"/>
    </location>
</feature>
<name>A0A918NDX6_9ACTN</name>
<gene>
    <name evidence="2" type="ORF">GCM10010358_13350</name>
</gene>
<reference evidence="2" key="2">
    <citation type="submission" date="2020-09" db="EMBL/GenBank/DDBJ databases">
        <authorList>
            <person name="Sun Q."/>
            <person name="Ohkuma M."/>
        </authorList>
    </citation>
    <scope>NUCLEOTIDE SEQUENCE</scope>
    <source>
        <strain evidence="2">JCM 4790</strain>
    </source>
</reference>
<reference evidence="2" key="1">
    <citation type="journal article" date="2014" name="Int. J. Syst. Evol. Microbiol.">
        <title>Complete genome sequence of Corynebacterium casei LMG S-19264T (=DSM 44701T), isolated from a smear-ripened cheese.</title>
        <authorList>
            <consortium name="US DOE Joint Genome Institute (JGI-PGF)"/>
            <person name="Walter F."/>
            <person name="Albersmeier A."/>
            <person name="Kalinowski J."/>
            <person name="Ruckert C."/>
        </authorList>
    </citation>
    <scope>NUCLEOTIDE SEQUENCE</scope>
    <source>
        <strain evidence="2">JCM 4790</strain>
    </source>
</reference>